<sequence>MTPSASSPRVGDLDPGAAIRRRLFEYEPASLYPTPRAAKWGRWGNWIVLPSVALYCIFFVNFGEHEHVFSTPRRWLDRQKRAFWSLSPAEESLAQTQTSGENNADGASKPSTTPPASS</sequence>
<reference evidence="2 3" key="1">
    <citation type="journal article" date="2016" name="Mol. Biol. Evol.">
        <title>Comparative Genomics of Early-Diverging Mushroom-Forming Fungi Provides Insights into the Origins of Lignocellulose Decay Capabilities.</title>
        <authorList>
            <person name="Nagy L.G."/>
            <person name="Riley R."/>
            <person name="Tritt A."/>
            <person name="Adam C."/>
            <person name="Daum C."/>
            <person name="Floudas D."/>
            <person name="Sun H."/>
            <person name="Yadav J.S."/>
            <person name="Pangilinan J."/>
            <person name="Larsson K.H."/>
            <person name="Matsuura K."/>
            <person name="Barry K."/>
            <person name="Labutti K."/>
            <person name="Kuo R."/>
            <person name="Ohm R.A."/>
            <person name="Bhattacharya S.S."/>
            <person name="Shirouzu T."/>
            <person name="Yoshinaga Y."/>
            <person name="Martin F.M."/>
            <person name="Grigoriev I.V."/>
            <person name="Hibbett D.S."/>
        </authorList>
    </citation>
    <scope>NUCLEOTIDE SEQUENCE [LARGE SCALE GENOMIC DNA]</scope>
    <source>
        <strain evidence="2 3">HHB12029</strain>
    </source>
</reference>
<organism evidence="2 3">
    <name type="scientific">Exidia glandulosa HHB12029</name>
    <dbReference type="NCBI Taxonomy" id="1314781"/>
    <lineage>
        <taxon>Eukaryota</taxon>
        <taxon>Fungi</taxon>
        <taxon>Dikarya</taxon>
        <taxon>Basidiomycota</taxon>
        <taxon>Agaricomycotina</taxon>
        <taxon>Agaricomycetes</taxon>
        <taxon>Auriculariales</taxon>
        <taxon>Exidiaceae</taxon>
        <taxon>Exidia</taxon>
    </lineage>
</organism>
<keyword evidence="3" id="KW-1185">Reference proteome</keyword>
<dbReference type="AlphaFoldDB" id="A0A165NKZ3"/>
<dbReference type="InParanoid" id="A0A165NKZ3"/>
<evidence type="ECO:0000313" key="2">
    <source>
        <dbReference type="EMBL" id="KZW00887.1"/>
    </source>
</evidence>
<dbReference type="STRING" id="1314781.A0A165NKZ3"/>
<name>A0A165NKZ3_EXIGL</name>
<accession>A0A165NKZ3</accession>
<evidence type="ECO:0000313" key="3">
    <source>
        <dbReference type="Proteomes" id="UP000077266"/>
    </source>
</evidence>
<evidence type="ECO:0000256" key="1">
    <source>
        <dbReference type="SAM" id="MobiDB-lite"/>
    </source>
</evidence>
<protein>
    <submittedName>
        <fullName evidence="2">Uncharacterized protein</fullName>
    </submittedName>
</protein>
<feature type="region of interest" description="Disordered" evidence="1">
    <location>
        <begin position="90"/>
        <end position="118"/>
    </location>
</feature>
<dbReference type="EMBL" id="KV425897">
    <property type="protein sequence ID" value="KZW00887.1"/>
    <property type="molecule type" value="Genomic_DNA"/>
</dbReference>
<gene>
    <name evidence="2" type="ORF">EXIGLDRAFT_719969</name>
</gene>
<feature type="compositionally biased region" description="Polar residues" evidence="1">
    <location>
        <begin position="93"/>
        <end position="102"/>
    </location>
</feature>
<proteinExistence type="predicted"/>
<dbReference type="OrthoDB" id="192748at2759"/>
<feature type="compositionally biased region" description="Low complexity" evidence="1">
    <location>
        <begin position="107"/>
        <end position="118"/>
    </location>
</feature>
<dbReference type="Proteomes" id="UP000077266">
    <property type="component" value="Unassembled WGS sequence"/>
</dbReference>